<evidence type="ECO:0000313" key="3">
    <source>
        <dbReference type="Proteomes" id="UP001610446"/>
    </source>
</evidence>
<feature type="region of interest" description="Disordered" evidence="1">
    <location>
        <begin position="287"/>
        <end position="341"/>
    </location>
</feature>
<name>A0ABR4JLF6_9EURO</name>
<feature type="compositionally biased region" description="Basic and acidic residues" evidence="1">
    <location>
        <begin position="244"/>
        <end position="254"/>
    </location>
</feature>
<dbReference type="Proteomes" id="UP001610446">
    <property type="component" value="Unassembled WGS sequence"/>
</dbReference>
<sequence>MKSATSTTKLPNGHGSLYKEVRFSPTATPIRRSHSVPNNHPTLKPDPARTLEMKKETLPALAIGYLEESRSLLDRQRITFDRERILFAEERQLWDKERELLKIRILELEALLKSKGVATGGVPHTTSFPSTSPSQVWEGSSPMSRPTRVFPDEEKPETHFQFQSPPDLEQGGSQTVLPAPSLDAALSPKSRATDSTTSIPVPIEKLDSRLDGITLKSSALPPDVVARVMTPPSPSSRETSPNSTHDKPSIERRNSVKLKLSDLGAPETNLLRDAGHTPMVIIDRDVDTAQGSPGEGPALGERPLTPPVTRVLQPTERSDSYFSGVTDLPDDPALKGPLSLLNEKDHDDDFLSEVDQKLLSQARQILGDGPKKDDDNDDDNDEAEIKPSGQGDAEPEIRFRTTTNFGTAFGQSI</sequence>
<feature type="compositionally biased region" description="Polar residues" evidence="1">
    <location>
        <begin position="400"/>
        <end position="413"/>
    </location>
</feature>
<feature type="compositionally biased region" description="Low complexity" evidence="1">
    <location>
        <begin position="123"/>
        <end position="134"/>
    </location>
</feature>
<comment type="caution">
    <text evidence="2">The sequence shown here is derived from an EMBL/GenBank/DDBJ whole genome shotgun (WGS) entry which is preliminary data.</text>
</comment>
<evidence type="ECO:0000313" key="2">
    <source>
        <dbReference type="EMBL" id="KAL2839922.1"/>
    </source>
</evidence>
<gene>
    <name evidence="2" type="ORF">BJY01DRAFT_23661</name>
</gene>
<protein>
    <recommendedName>
        <fullName evidence="4">DUF3835 domain-containing protein</fullName>
    </recommendedName>
</protein>
<accession>A0ABR4JLF6</accession>
<feature type="region of interest" description="Disordered" evidence="1">
    <location>
        <begin position="223"/>
        <end position="261"/>
    </location>
</feature>
<dbReference type="EMBL" id="JBFXLU010000127">
    <property type="protein sequence ID" value="KAL2839922.1"/>
    <property type="molecule type" value="Genomic_DNA"/>
</dbReference>
<feature type="region of interest" description="Disordered" evidence="1">
    <location>
        <begin position="363"/>
        <end position="413"/>
    </location>
</feature>
<feature type="region of interest" description="Disordered" evidence="1">
    <location>
        <begin position="28"/>
        <end position="47"/>
    </location>
</feature>
<feature type="compositionally biased region" description="Polar residues" evidence="1">
    <location>
        <begin position="135"/>
        <end position="144"/>
    </location>
</feature>
<feature type="region of interest" description="Disordered" evidence="1">
    <location>
        <begin position="118"/>
        <end position="180"/>
    </location>
</feature>
<proteinExistence type="predicted"/>
<organism evidence="2 3">
    <name type="scientific">Aspergillus pseudoustus</name>
    <dbReference type="NCBI Taxonomy" id="1810923"/>
    <lineage>
        <taxon>Eukaryota</taxon>
        <taxon>Fungi</taxon>
        <taxon>Dikarya</taxon>
        <taxon>Ascomycota</taxon>
        <taxon>Pezizomycotina</taxon>
        <taxon>Eurotiomycetes</taxon>
        <taxon>Eurotiomycetidae</taxon>
        <taxon>Eurotiales</taxon>
        <taxon>Aspergillaceae</taxon>
        <taxon>Aspergillus</taxon>
        <taxon>Aspergillus subgen. Nidulantes</taxon>
    </lineage>
</organism>
<evidence type="ECO:0000256" key="1">
    <source>
        <dbReference type="SAM" id="MobiDB-lite"/>
    </source>
</evidence>
<reference evidence="2 3" key="1">
    <citation type="submission" date="2024-07" db="EMBL/GenBank/DDBJ databases">
        <title>Section-level genome sequencing and comparative genomics of Aspergillus sections Usti and Cavernicolus.</title>
        <authorList>
            <consortium name="Lawrence Berkeley National Laboratory"/>
            <person name="Nybo J.L."/>
            <person name="Vesth T.C."/>
            <person name="Theobald S."/>
            <person name="Frisvad J.C."/>
            <person name="Larsen T.O."/>
            <person name="Kjaerboelling I."/>
            <person name="Rothschild-Mancinelli K."/>
            <person name="Lyhne E.K."/>
            <person name="Kogle M.E."/>
            <person name="Barry K."/>
            <person name="Clum A."/>
            <person name="Na H."/>
            <person name="Ledsgaard L."/>
            <person name="Lin J."/>
            <person name="Lipzen A."/>
            <person name="Kuo A."/>
            <person name="Riley R."/>
            <person name="Mondo S."/>
            <person name="Labutti K."/>
            <person name="Haridas S."/>
            <person name="Pangalinan J."/>
            <person name="Salamov A.A."/>
            <person name="Simmons B.A."/>
            <person name="Magnuson J.K."/>
            <person name="Chen J."/>
            <person name="Drula E."/>
            <person name="Henrissat B."/>
            <person name="Wiebenga A."/>
            <person name="Lubbers R.J."/>
            <person name="Gomes A.C."/>
            <person name="Makela M.R."/>
            <person name="Stajich J."/>
            <person name="Grigoriev I.V."/>
            <person name="Mortensen U.H."/>
            <person name="De Vries R.P."/>
            <person name="Baker S.E."/>
            <person name="Andersen M.R."/>
        </authorList>
    </citation>
    <scope>NUCLEOTIDE SEQUENCE [LARGE SCALE GENOMIC DNA]</scope>
    <source>
        <strain evidence="2 3">CBS 123904</strain>
    </source>
</reference>
<keyword evidence="3" id="KW-1185">Reference proteome</keyword>
<evidence type="ECO:0008006" key="4">
    <source>
        <dbReference type="Google" id="ProtNLM"/>
    </source>
</evidence>